<dbReference type="Proteomes" id="UP000823485">
    <property type="component" value="Unassembled WGS sequence"/>
</dbReference>
<dbReference type="PANTHER" id="PTHR11358">
    <property type="entry name" value="ARGINASE/AGMATINASE"/>
    <property type="match status" value="1"/>
</dbReference>
<gene>
    <name evidence="4" type="ORF">JOC94_001372</name>
</gene>
<evidence type="ECO:0000256" key="3">
    <source>
        <dbReference type="PROSITE-ProRule" id="PRU00742"/>
    </source>
</evidence>
<evidence type="ECO:0000256" key="2">
    <source>
        <dbReference type="ARBA" id="ARBA00022801"/>
    </source>
</evidence>
<proteinExistence type="inferred from homology"/>
<dbReference type="SUPFAM" id="SSF52768">
    <property type="entry name" value="Arginase/deacetylase"/>
    <property type="match status" value="1"/>
</dbReference>
<dbReference type="Pfam" id="PF00491">
    <property type="entry name" value="Arginase"/>
    <property type="match status" value="1"/>
</dbReference>
<name>A0ABS2R431_9BACI</name>
<keyword evidence="5" id="KW-1185">Reference proteome</keyword>
<keyword evidence="2" id="KW-0378">Hydrolase</keyword>
<dbReference type="InterPro" id="IPR023696">
    <property type="entry name" value="Ureohydrolase_dom_sf"/>
</dbReference>
<accession>A0ABS2R431</accession>
<comment type="caution">
    <text evidence="4">The sequence shown here is derived from an EMBL/GenBank/DDBJ whole genome shotgun (WGS) entry which is preliminary data.</text>
</comment>
<protein>
    <submittedName>
        <fullName evidence="4">Arginase family enzyme</fullName>
    </submittedName>
</protein>
<organism evidence="4 5">
    <name type="scientific">Siminovitchia thermophila</name>
    <dbReference type="NCBI Taxonomy" id="1245522"/>
    <lineage>
        <taxon>Bacteria</taxon>
        <taxon>Bacillati</taxon>
        <taxon>Bacillota</taxon>
        <taxon>Bacilli</taxon>
        <taxon>Bacillales</taxon>
        <taxon>Bacillaceae</taxon>
        <taxon>Siminovitchia</taxon>
    </lineage>
</organism>
<reference evidence="4 5" key="1">
    <citation type="submission" date="2021-01" db="EMBL/GenBank/DDBJ databases">
        <title>Genomic Encyclopedia of Type Strains, Phase IV (KMG-IV): sequencing the most valuable type-strain genomes for metagenomic binning, comparative biology and taxonomic classification.</title>
        <authorList>
            <person name="Goeker M."/>
        </authorList>
    </citation>
    <scope>NUCLEOTIDE SEQUENCE [LARGE SCALE GENOMIC DNA]</scope>
    <source>
        <strain evidence="4 5">DSM 105453</strain>
    </source>
</reference>
<evidence type="ECO:0000313" key="4">
    <source>
        <dbReference type="EMBL" id="MBM7714400.1"/>
    </source>
</evidence>
<dbReference type="Gene3D" id="3.40.800.10">
    <property type="entry name" value="Ureohydrolase domain"/>
    <property type="match status" value="1"/>
</dbReference>
<evidence type="ECO:0000256" key="1">
    <source>
        <dbReference type="ARBA" id="ARBA00022723"/>
    </source>
</evidence>
<evidence type="ECO:0000313" key="5">
    <source>
        <dbReference type="Proteomes" id="UP000823485"/>
    </source>
</evidence>
<dbReference type="RefSeq" id="WP_408021903.1">
    <property type="nucleotide sequence ID" value="NZ_JAFBFH010000007.1"/>
</dbReference>
<sequence>MVFRGKAQLLGGDYTGCELGPKVMRLCSARYSGYLPELDHIDVFEHITLGDIGDIDVVPADVEKTMNRITNFTSNLWRSGKFIIGLGGDHGVTFPIVKALAETTGKKVGIIHMDAHYDNMPHYSGDKFARCTPFARLYERTDDSIDMVGLNPDVVTGHQPRDFIVREAVTRPHALKAHPLSIR</sequence>
<dbReference type="PROSITE" id="PS51409">
    <property type="entry name" value="ARGINASE_2"/>
    <property type="match status" value="1"/>
</dbReference>
<dbReference type="PANTHER" id="PTHR11358:SF26">
    <property type="entry name" value="GUANIDINO ACID HYDROLASE, MITOCHONDRIAL"/>
    <property type="match status" value="1"/>
</dbReference>
<dbReference type="InterPro" id="IPR006035">
    <property type="entry name" value="Ureohydrolase"/>
</dbReference>
<keyword evidence="1" id="KW-0479">Metal-binding</keyword>
<dbReference type="EMBL" id="JAFBFH010000007">
    <property type="protein sequence ID" value="MBM7714400.1"/>
    <property type="molecule type" value="Genomic_DNA"/>
</dbReference>
<comment type="similarity">
    <text evidence="3">Belongs to the arginase family.</text>
</comment>